<evidence type="ECO:0000313" key="10">
    <source>
        <dbReference type="Proteomes" id="UP001497480"/>
    </source>
</evidence>
<feature type="region of interest" description="Disordered" evidence="7">
    <location>
        <begin position="153"/>
        <end position="172"/>
    </location>
</feature>
<gene>
    <name evidence="9" type="ORF">LLUT_LOCUS31905</name>
</gene>
<protein>
    <recommendedName>
        <fullName evidence="8">BHLH domain-containing protein</fullName>
    </recommendedName>
</protein>
<evidence type="ECO:0000256" key="5">
    <source>
        <dbReference type="ARBA" id="ARBA00023242"/>
    </source>
</evidence>
<dbReference type="GO" id="GO:0003700">
    <property type="term" value="F:DNA-binding transcription factor activity"/>
    <property type="evidence" value="ECO:0007669"/>
    <property type="project" value="InterPro"/>
</dbReference>
<dbReference type="Gene3D" id="4.10.280.10">
    <property type="entry name" value="Helix-loop-helix DNA-binding domain"/>
    <property type="match status" value="1"/>
</dbReference>
<dbReference type="EMBL" id="CAXHTB010000023">
    <property type="protein sequence ID" value="CAL0330845.1"/>
    <property type="molecule type" value="Genomic_DNA"/>
</dbReference>
<evidence type="ECO:0000256" key="6">
    <source>
        <dbReference type="SAM" id="Coils"/>
    </source>
</evidence>
<evidence type="ECO:0000256" key="1">
    <source>
        <dbReference type="ARBA" id="ARBA00004123"/>
    </source>
</evidence>
<comment type="subcellular location">
    <subcellularLocation>
        <location evidence="1">Nucleus</location>
    </subcellularLocation>
</comment>
<dbReference type="InterPro" id="IPR011598">
    <property type="entry name" value="bHLH_dom"/>
</dbReference>
<evidence type="ECO:0000256" key="2">
    <source>
        <dbReference type="ARBA" id="ARBA00023015"/>
    </source>
</evidence>
<feature type="domain" description="BHLH" evidence="8">
    <location>
        <begin position="69"/>
        <end position="119"/>
    </location>
</feature>
<dbReference type="InterPro" id="IPR044278">
    <property type="entry name" value="BHLH95-like"/>
</dbReference>
<dbReference type="SUPFAM" id="SSF47459">
    <property type="entry name" value="HLH, helix-loop-helix DNA-binding domain"/>
    <property type="match status" value="1"/>
</dbReference>
<dbReference type="GO" id="GO:0003677">
    <property type="term" value="F:DNA binding"/>
    <property type="evidence" value="ECO:0007669"/>
    <property type="project" value="UniProtKB-KW"/>
</dbReference>
<name>A0AAV1YAB2_LUPLU</name>
<reference evidence="9 10" key="1">
    <citation type="submission" date="2024-03" db="EMBL/GenBank/DDBJ databases">
        <authorList>
            <person name="Martinez-Hernandez J."/>
        </authorList>
    </citation>
    <scope>NUCLEOTIDE SEQUENCE [LARGE SCALE GENOMIC DNA]</scope>
</reference>
<dbReference type="Pfam" id="PF00010">
    <property type="entry name" value="HLH"/>
    <property type="match status" value="1"/>
</dbReference>
<keyword evidence="4" id="KW-0804">Transcription</keyword>
<dbReference type="InterPro" id="IPR036638">
    <property type="entry name" value="HLH_DNA-bd_sf"/>
</dbReference>
<feature type="coiled-coil region" evidence="6">
    <location>
        <begin position="109"/>
        <end position="136"/>
    </location>
</feature>
<dbReference type="InterPro" id="IPR045239">
    <property type="entry name" value="bHLH95_bHLH"/>
</dbReference>
<evidence type="ECO:0000259" key="8">
    <source>
        <dbReference type="PROSITE" id="PS50888"/>
    </source>
</evidence>
<evidence type="ECO:0000256" key="3">
    <source>
        <dbReference type="ARBA" id="ARBA00023125"/>
    </source>
</evidence>
<proteinExistence type="predicted"/>
<feature type="compositionally biased region" description="Polar residues" evidence="7">
    <location>
        <begin position="153"/>
        <end position="162"/>
    </location>
</feature>
<sequence>MAMTTENNSLHDELGFLQENHSWDFSNYDNLGGTKEKLQIQPLNDEEGNEGGNGKNAIGEGKNEKCNECDNGKIMWSEKERRKKIGNLFATLHDLIPHLPSKANKSTIIDETISYIENLKQTLEKLEKQKKERLESLFTYGVNPSIINSSQWYPNDSTNAKGNSNTSSSTMPSTPTQLVAFETWSSPNLVLNICGNEAQFCIFATKKPSILTTIALVLEKHQIEVISASILSNGHGNQYTILAHANGSSYQLSPETTLVGDIYKQAAEEIIQWIS</sequence>
<keyword evidence="3" id="KW-0238">DNA-binding</keyword>
<keyword evidence="6" id="KW-0175">Coiled coil</keyword>
<keyword evidence="10" id="KW-1185">Reference proteome</keyword>
<dbReference type="Proteomes" id="UP001497480">
    <property type="component" value="Unassembled WGS sequence"/>
</dbReference>
<organism evidence="9 10">
    <name type="scientific">Lupinus luteus</name>
    <name type="common">European yellow lupine</name>
    <dbReference type="NCBI Taxonomy" id="3873"/>
    <lineage>
        <taxon>Eukaryota</taxon>
        <taxon>Viridiplantae</taxon>
        <taxon>Streptophyta</taxon>
        <taxon>Embryophyta</taxon>
        <taxon>Tracheophyta</taxon>
        <taxon>Spermatophyta</taxon>
        <taxon>Magnoliopsida</taxon>
        <taxon>eudicotyledons</taxon>
        <taxon>Gunneridae</taxon>
        <taxon>Pentapetalae</taxon>
        <taxon>rosids</taxon>
        <taxon>fabids</taxon>
        <taxon>Fabales</taxon>
        <taxon>Fabaceae</taxon>
        <taxon>Papilionoideae</taxon>
        <taxon>50 kb inversion clade</taxon>
        <taxon>genistoids sensu lato</taxon>
        <taxon>core genistoids</taxon>
        <taxon>Genisteae</taxon>
        <taxon>Lupinus</taxon>
    </lineage>
</organism>
<evidence type="ECO:0000256" key="4">
    <source>
        <dbReference type="ARBA" id="ARBA00023163"/>
    </source>
</evidence>
<dbReference type="GO" id="GO:0009960">
    <property type="term" value="P:endosperm development"/>
    <property type="evidence" value="ECO:0007669"/>
    <property type="project" value="InterPro"/>
</dbReference>
<dbReference type="CDD" id="cd11393">
    <property type="entry name" value="bHLH_AtbHLH_like"/>
    <property type="match status" value="1"/>
</dbReference>
<dbReference type="GO" id="GO:0005634">
    <property type="term" value="C:nucleus"/>
    <property type="evidence" value="ECO:0007669"/>
    <property type="project" value="UniProtKB-SubCell"/>
</dbReference>
<dbReference type="PROSITE" id="PS50888">
    <property type="entry name" value="BHLH"/>
    <property type="match status" value="1"/>
</dbReference>
<dbReference type="PANTHER" id="PTHR46772:SF8">
    <property type="entry name" value="TRANSCRIPTION FACTOR BHLH95"/>
    <property type="match status" value="1"/>
</dbReference>
<keyword evidence="5" id="KW-0539">Nucleus</keyword>
<comment type="caution">
    <text evidence="9">The sequence shown here is derived from an EMBL/GenBank/DDBJ whole genome shotgun (WGS) entry which is preliminary data.</text>
</comment>
<accession>A0AAV1YAB2</accession>
<keyword evidence="2" id="KW-0805">Transcription regulation</keyword>
<dbReference type="SMART" id="SM00353">
    <property type="entry name" value="HLH"/>
    <property type="match status" value="1"/>
</dbReference>
<evidence type="ECO:0000313" key="9">
    <source>
        <dbReference type="EMBL" id="CAL0330845.1"/>
    </source>
</evidence>
<dbReference type="GO" id="GO:0046983">
    <property type="term" value="F:protein dimerization activity"/>
    <property type="evidence" value="ECO:0007669"/>
    <property type="project" value="InterPro"/>
</dbReference>
<dbReference type="AlphaFoldDB" id="A0AAV1YAB2"/>
<feature type="compositionally biased region" description="Low complexity" evidence="7">
    <location>
        <begin position="163"/>
        <end position="172"/>
    </location>
</feature>
<dbReference type="PANTHER" id="PTHR46772">
    <property type="entry name" value="BHLH DOMAIN-CONTAINING PROTEIN"/>
    <property type="match status" value="1"/>
</dbReference>
<evidence type="ECO:0000256" key="7">
    <source>
        <dbReference type="SAM" id="MobiDB-lite"/>
    </source>
</evidence>